<gene>
    <name evidence="9" type="ORF">INF20_06630</name>
</gene>
<dbReference type="PANTHER" id="PTHR30269:SF0">
    <property type="entry name" value="MEMBRANE TRANSPORTER PROTEIN YFCA-RELATED"/>
    <property type="match status" value="1"/>
</dbReference>
<evidence type="ECO:0000256" key="7">
    <source>
        <dbReference type="ARBA" id="ARBA00023136"/>
    </source>
</evidence>
<keyword evidence="4 8" id="KW-1003">Cell membrane</keyword>
<reference evidence="9 10" key="1">
    <citation type="submission" date="2020-10" db="EMBL/GenBank/DDBJ databases">
        <title>ChiBAC.</title>
        <authorList>
            <person name="Zenner C."/>
            <person name="Hitch T.C.A."/>
            <person name="Clavel T."/>
        </authorList>
    </citation>
    <scope>NUCLEOTIDE SEQUENCE [LARGE SCALE GENOMIC DNA]</scope>
    <source>
        <strain evidence="9 10">DSM 108706</strain>
    </source>
</reference>
<evidence type="ECO:0000256" key="8">
    <source>
        <dbReference type="RuleBase" id="RU363041"/>
    </source>
</evidence>
<comment type="subcellular location">
    <subcellularLocation>
        <location evidence="1 8">Cell membrane</location>
        <topology evidence="1 8">Multi-pass membrane protein</topology>
    </subcellularLocation>
</comment>
<evidence type="ECO:0000313" key="9">
    <source>
        <dbReference type="EMBL" id="MBE5035945.1"/>
    </source>
</evidence>
<accession>A0ABR9QYH7</accession>
<feature type="transmembrane region" description="Helical" evidence="8">
    <location>
        <begin position="12"/>
        <end position="38"/>
    </location>
</feature>
<dbReference type="InterPro" id="IPR002781">
    <property type="entry name" value="TM_pro_TauE-like"/>
</dbReference>
<dbReference type="RefSeq" id="WP_226385593.1">
    <property type="nucleotide sequence ID" value="NZ_JADCKA010000012.1"/>
</dbReference>
<comment type="similarity">
    <text evidence="2 8">Belongs to the 4-toluene sulfonate uptake permease (TSUP) (TC 2.A.102) family.</text>
</comment>
<keyword evidence="7 8" id="KW-0472">Membrane</keyword>
<name>A0ABR9QYH7_9FIRM</name>
<dbReference type="InterPro" id="IPR052017">
    <property type="entry name" value="TSUP"/>
</dbReference>
<evidence type="ECO:0000313" key="10">
    <source>
        <dbReference type="Proteomes" id="UP001516588"/>
    </source>
</evidence>
<feature type="transmembrane region" description="Helical" evidence="8">
    <location>
        <begin position="143"/>
        <end position="173"/>
    </location>
</feature>
<evidence type="ECO:0000256" key="1">
    <source>
        <dbReference type="ARBA" id="ARBA00004651"/>
    </source>
</evidence>
<keyword evidence="3" id="KW-0813">Transport</keyword>
<keyword evidence="6 8" id="KW-1133">Transmembrane helix</keyword>
<dbReference type="Proteomes" id="UP001516588">
    <property type="component" value="Unassembled WGS sequence"/>
</dbReference>
<protein>
    <recommendedName>
        <fullName evidence="8">Probable membrane transporter protein</fullName>
    </recommendedName>
</protein>
<feature type="transmembrane region" description="Helical" evidence="8">
    <location>
        <begin position="50"/>
        <end position="68"/>
    </location>
</feature>
<proteinExistence type="inferred from homology"/>
<dbReference type="PANTHER" id="PTHR30269">
    <property type="entry name" value="TRANSMEMBRANE PROTEIN YFCA"/>
    <property type="match status" value="1"/>
</dbReference>
<keyword evidence="5 8" id="KW-0812">Transmembrane</keyword>
<evidence type="ECO:0000256" key="2">
    <source>
        <dbReference type="ARBA" id="ARBA00009142"/>
    </source>
</evidence>
<evidence type="ECO:0000256" key="5">
    <source>
        <dbReference type="ARBA" id="ARBA00022692"/>
    </source>
</evidence>
<evidence type="ECO:0000256" key="4">
    <source>
        <dbReference type="ARBA" id="ARBA00022475"/>
    </source>
</evidence>
<evidence type="ECO:0000256" key="3">
    <source>
        <dbReference type="ARBA" id="ARBA00022448"/>
    </source>
</evidence>
<dbReference type="Pfam" id="PF01925">
    <property type="entry name" value="TauE"/>
    <property type="match status" value="1"/>
</dbReference>
<sequence length="258" mass="26437">MMDMISPGMYIFVIFIAGIAGFIDAVAGGGGVITLPAYMFAGIPPHNAYAINKLAAVTGSVTAAVKYIRGGAVDIKVSVIAAAGSAVGGLVSAGVVMLLSDRVLEILVFIAIPLVALAMVFHKNDPDGEHALRKLTFSKVLKAAGIGLAIGAYDGLIGSGVGTFAIIAFASLMHYDYITAGGNSKVINVASNAAALATFILNGLMIFSIAVPCAIAALCGSWIGSKMALKNGAKIIRPMMFAVVAMMMIKMIYDMIAG</sequence>
<comment type="caution">
    <text evidence="9">The sequence shown here is derived from an EMBL/GenBank/DDBJ whole genome shotgun (WGS) entry which is preliminary data.</text>
</comment>
<evidence type="ECO:0000256" key="6">
    <source>
        <dbReference type="ARBA" id="ARBA00022989"/>
    </source>
</evidence>
<organism evidence="9 10">
    <name type="scientific">Gallibacter intestinalis</name>
    <dbReference type="NCBI Taxonomy" id="2779356"/>
    <lineage>
        <taxon>Bacteria</taxon>
        <taxon>Bacillati</taxon>
        <taxon>Bacillota</taxon>
        <taxon>Clostridia</taxon>
        <taxon>Eubacteriales</taxon>
        <taxon>Eubacteriaceae</taxon>
        <taxon>Gallibacter</taxon>
    </lineage>
</organism>
<feature type="transmembrane region" description="Helical" evidence="8">
    <location>
        <begin position="106"/>
        <end position="122"/>
    </location>
</feature>
<feature type="transmembrane region" description="Helical" evidence="8">
    <location>
        <begin position="193"/>
        <end position="223"/>
    </location>
</feature>
<keyword evidence="10" id="KW-1185">Reference proteome</keyword>
<feature type="transmembrane region" description="Helical" evidence="8">
    <location>
        <begin position="80"/>
        <end position="100"/>
    </location>
</feature>
<dbReference type="EMBL" id="JADCKA010000012">
    <property type="protein sequence ID" value="MBE5035945.1"/>
    <property type="molecule type" value="Genomic_DNA"/>
</dbReference>
<feature type="transmembrane region" description="Helical" evidence="8">
    <location>
        <begin position="235"/>
        <end position="253"/>
    </location>
</feature>